<proteinExistence type="predicted"/>
<sequence>MKRTTEFVLGLIGGIIGFGAAFFALFFGAVDEAVSGSSEVSSLGWAAFLFSILSIVGAVVVKFKAKIGGILMLISGIGGLFSISLFYVLPALLLVIGGLMGVLRKEKQHSLEG</sequence>
<accession>A0A521DPS5</accession>
<dbReference type="EMBL" id="FXTI01000006">
    <property type="protein sequence ID" value="SMO73575.1"/>
    <property type="molecule type" value="Genomic_DNA"/>
</dbReference>
<feature type="transmembrane region" description="Helical" evidence="1">
    <location>
        <begin position="70"/>
        <end position="103"/>
    </location>
</feature>
<keyword evidence="1" id="KW-1133">Transmembrane helix</keyword>
<evidence type="ECO:0000256" key="1">
    <source>
        <dbReference type="SAM" id="Phobius"/>
    </source>
</evidence>
<keyword evidence="1" id="KW-0812">Transmembrane</keyword>
<feature type="domain" description="DUF4064" evidence="2">
    <location>
        <begin position="2"/>
        <end position="82"/>
    </location>
</feature>
<evidence type="ECO:0000313" key="4">
    <source>
        <dbReference type="Proteomes" id="UP000315636"/>
    </source>
</evidence>
<dbReference type="Proteomes" id="UP000315636">
    <property type="component" value="Unassembled WGS sequence"/>
</dbReference>
<dbReference type="OrthoDB" id="2623361at2"/>
<keyword evidence="1" id="KW-0472">Membrane</keyword>
<evidence type="ECO:0000259" key="2">
    <source>
        <dbReference type="Pfam" id="PF13273"/>
    </source>
</evidence>
<organism evidence="3 4">
    <name type="scientific">Melghirimyces algeriensis</name>
    <dbReference type="NCBI Taxonomy" id="910412"/>
    <lineage>
        <taxon>Bacteria</taxon>
        <taxon>Bacillati</taxon>
        <taxon>Bacillota</taxon>
        <taxon>Bacilli</taxon>
        <taxon>Bacillales</taxon>
        <taxon>Thermoactinomycetaceae</taxon>
        <taxon>Melghirimyces</taxon>
    </lineage>
</organism>
<dbReference type="InterPro" id="IPR025273">
    <property type="entry name" value="DUF4064"/>
</dbReference>
<dbReference type="AlphaFoldDB" id="A0A521DPS5"/>
<dbReference type="RefSeq" id="WP_142505748.1">
    <property type="nucleotide sequence ID" value="NZ_FXTI01000006.1"/>
</dbReference>
<name>A0A521DPS5_9BACL</name>
<dbReference type="Pfam" id="PF13273">
    <property type="entry name" value="DUF4064"/>
    <property type="match status" value="1"/>
</dbReference>
<keyword evidence="4" id="KW-1185">Reference proteome</keyword>
<protein>
    <recommendedName>
        <fullName evidence="2">DUF4064 domain-containing protein</fullName>
    </recommendedName>
</protein>
<reference evidence="3 4" key="1">
    <citation type="submission" date="2017-05" db="EMBL/GenBank/DDBJ databases">
        <authorList>
            <person name="Varghese N."/>
            <person name="Submissions S."/>
        </authorList>
    </citation>
    <scope>NUCLEOTIDE SEQUENCE [LARGE SCALE GENOMIC DNA]</scope>
    <source>
        <strain evidence="3 4">DSM 45474</strain>
    </source>
</reference>
<feature type="transmembrane region" description="Helical" evidence="1">
    <location>
        <begin position="42"/>
        <end position="63"/>
    </location>
</feature>
<feature type="transmembrane region" description="Helical" evidence="1">
    <location>
        <begin position="7"/>
        <end position="30"/>
    </location>
</feature>
<evidence type="ECO:0000313" key="3">
    <source>
        <dbReference type="EMBL" id="SMO73575.1"/>
    </source>
</evidence>
<gene>
    <name evidence="3" type="ORF">SAMN06264849_106173</name>
</gene>